<evidence type="ECO:0000313" key="2">
    <source>
        <dbReference type="Proteomes" id="UP001487740"/>
    </source>
</evidence>
<accession>A0AAW0V7E7</accession>
<protein>
    <submittedName>
        <fullName evidence="1">Uncharacterized protein</fullName>
    </submittedName>
</protein>
<dbReference type="EMBL" id="JARAKH010000001">
    <property type="protein sequence ID" value="KAK8407513.1"/>
    <property type="molecule type" value="Genomic_DNA"/>
</dbReference>
<evidence type="ECO:0000313" key="1">
    <source>
        <dbReference type="EMBL" id="KAK8407513.1"/>
    </source>
</evidence>
<gene>
    <name evidence="1" type="ORF">O3P69_002213</name>
</gene>
<dbReference type="Proteomes" id="UP001487740">
    <property type="component" value="Unassembled WGS sequence"/>
</dbReference>
<comment type="caution">
    <text evidence="1">The sequence shown here is derived from an EMBL/GenBank/DDBJ whole genome shotgun (WGS) entry which is preliminary data.</text>
</comment>
<keyword evidence="2" id="KW-1185">Reference proteome</keyword>
<reference evidence="1 2" key="1">
    <citation type="submission" date="2023-03" db="EMBL/GenBank/DDBJ databases">
        <title>High-quality genome of Scylla paramamosain provides insights in environmental adaptation.</title>
        <authorList>
            <person name="Zhang L."/>
        </authorList>
    </citation>
    <scope>NUCLEOTIDE SEQUENCE [LARGE SCALE GENOMIC DNA]</scope>
    <source>
        <strain evidence="1">LZ_2023a</strain>
        <tissue evidence="1">Muscle</tissue>
    </source>
</reference>
<organism evidence="1 2">
    <name type="scientific">Scylla paramamosain</name>
    <name type="common">Mud crab</name>
    <dbReference type="NCBI Taxonomy" id="85552"/>
    <lineage>
        <taxon>Eukaryota</taxon>
        <taxon>Metazoa</taxon>
        <taxon>Ecdysozoa</taxon>
        <taxon>Arthropoda</taxon>
        <taxon>Crustacea</taxon>
        <taxon>Multicrustacea</taxon>
        <taxon>Malacostraca</taxon>
        <taxon>Eumalacostraca</taxon>
        <taxon>Eucarida</taxon>
        <taxon>Decapoda</taxon>
        <taxon>Pleocyemata</taxon>
        <taxon>Brachyura</taxon>
        <taxon>Eubrachyura</taxon>
        <taxon>Portunoidea</taxon>
        <taxon>Portunidae</taxon>
        <taxon>Portuninae</taxon>
        <taxon>Scylla</taxon>
    </lineage>
</organism>
<proteinExistence type="predicted"/>
<dbReference type="AlphaFoldDB" id="A0AAW0V7E7"/>
<name>A0AAW0V7E7_SCYPA</name>
<sequence>MFGGAWVPLKVTPPHPDVTPAEGADEMSFSGKRPSDLVVVVVVVEVGPSAAAFLQGFVPPLHGLPAVFIQKKQNLPIIVMMKKAGQGHHDYGQYLRSDVLRGEARVEGGALSPPRPPLFSPHRDDLIPWRRRPTGEADTTIKTTTTIITFASYI</sequence>